<keyword evidence="2" id="KW-1185">Reference proteome</keyword>
<reference evidence="1" key="1">
    <citation type="submission" date="2021-06" db="EMBL/GenBank/DDBJ databases">
        <authorList>
            <person name="Hodson N. C."/>
            <person name="Mongue J. A."/>
            <person name="Jaron S. K."/>
        </authorList>
    </citation>
    <scope>NUCLEOTIDE SEQUENCE</scope>
</reference>
<sequence length="70" mass="8143">MIWDALCRKMGLYPLLADALKPVVKCIPPTHFPTGHHLRSNNCLPFQQLHTHLDTWFENIFTNTSQFSHI</sequence>
<evidence type="ECO:0000313" key="2">
    <source>
        <dbReference type="Proteomes" id="UP000708208"/>
    </source>
</evidence>
<comment type="caution">
    <text evidence="1">The sequence shown here is derived from an EMBL/GenBank/DDBJ whole genome shotgun (WGS) entry which is preliminary data.</text>
</comment>
<dbReference type="EMBL" id="CAJVCH010556523">
    <property type="protein sequence ID" value="CAG7830562.1"/>
    <property type="molecule type" value="Genomic_DNA"/>
</dbReference>
<evidence type="ECO:0000313" key="1">
    <source>
        <dbReference type="EMBL" id="CAG7830562.1"/>
    </source>
</evidence>
<proteinExistence type="predicted"/>
<dbReference type="Proteomes" id="UP000708208">
    <property type="component" value="Unassembled WGS sequence"/>
</dbReference>
<feature type="non-terminal residue" evidence="1">
    <location>
        <position position="70"/>
    </location>
</feature>
<protein>
    <submittedName>
        <fullName evidence="1">Uncharacterized protein</fullName>
    </submittedName>
</protein>
<dbReference type="AlphaFoldDB" id="A0A8J2PW45"/>
<gene>
    <name evidence="1" type="ORF">AFUS01_LOCUS40359</name>
</gene>
<accession>A0A8J2PW45</accession>
<organism evidence="1 2">
    <name type="scientific">Allacma fusca</name>
    <dbReference type="NCBI Taxonomy" id="39272"/>
    <lineage>
        <taxon>Eukaryota</taxon>
        <taxon>Metazoa</taxon>
        <taxon>Ecdysozoa</taxon>
        <taxon>Arthropoda</taxon>
        <taxon>Hexapoda</taxon>
        <taxon>Collembola</taxon>
        <taxon>Symphypleona</taxon>
        <taxon>Sminthuridae</taxon>
        <taxon>Allacma</taxon>
    </lineage>
</organism>
<feature type="non-terminal residue" evidence="1">
    <location>
        <position position="1"/>
    </location>
</feature>
<name>A0A8J2PW45_9HEXA</name>